<organism evidence="2 3">
    <name type="scientific">Panicum virgatum</name>
    <name type="common">Blackwell switchgrass</name>
    <dbReference type="NCBI Taxonomy" id="38727"/>
    <lineage>
        <taxon>Eukaryota</taxon>
        <taxon>Viridiplantae</taxon>
        <taxon>Streptophyta</taxon>
        <taxon>Embryophyta</taxon>
        <taxon>Tracheophyta</taxon>
        <taxon>Spermatophyta</taxon>
        <taxon>Magnoliopsida</taxon>
        <taxon>Liliopsida</taxon>
        <taxon>Poales</taxon>
        <taxon>Poaceae</taxon>
        <taxon>PACMAD clade</taxon>
        <taxon>Panicoideae</taxon>
        <taxon>Panicodae</taxon>
        <taxon>Paniceae</taxon>
        <taxon>Panicinae</taxon>
        <taxon>Panicum</taxon>
        <taxon>Panicum sect. Hiantes</taxon>
    </lineage>
</organism>
<gene>
    <name evidence="2" type="ORF">PVAP13_1NG419895</name>
</gene>
<feature type="signal peptide" evidence="1">
    <location>
        <begin position="1"/>
        <end position="18"/>
    </location>
</feature>
<keyword evidence="1" id="KW-0732">Signal</keyword>
<evidence type="ECO:0000256" key="1">
    <source>
        <dbReference type="SAM" id="SignalP"/>
    </source>
</evidence>
<comment type="caution">
    <text evidence="2">The sequence shown here is derived from an EMBL/GenBank/DDBJ whole genome shotgun (WGS) entry which is preliminary data.</text>
</comment>
<reference evidence="2" key="1">
    <citation type="submission" date="2020-05" db="EMBL/GenBank/DDBJ databases">
        <title>WGS assembly of Panicum virgatum.</title>
        <authorList>
            <person name="Lovell J.T."/>
            <person name="Jenkins J."/>
            <person name="Shu S."/>
            <person name="Juenger T.E."/>
            <person name="Schmutz J."/>
        </authorList>
    </citation>
    <scope>NUCLEOTIDE SEQUENCE</scope>
    <source>
        <strain evidence="2">AP13</strain>
    </source>
</reference>
<keyword evidence="3" id="KW-1185">Reference proteome</keyword>
<name>A0A8T0WTZ0_PANVG</name>
<proteinExistence type="predicted"/>
<sequence length="71" mass="7981">MNLNVLLFLSSLFAAKQCYVAVLICKESSISHIQECRKTLLLQSICSSHICLPLLIFQENTPSNSTQFVSY</sequence>
<accession>A0A8T0WTZ0</accession>
<evidence type="ECO:0000313" key="2">
    <source>
        <dbReference type="EMBL" id="KAG2649777.1"/>
    </source>
</evidence>
<feature type="chain" id="PRO_5035907607" description="Secreted protein" evidence="1">
    <location>
        <begin position="19"/>
        <end position="71"/>
    </location>
</feature>
<dbReference type="Proteomes" id="UP000823388">
    <property type="component" value="Chromosome 1N"/>
</dbReference>
<protein>
    <recommendedName>
        <fullName evidence="4">Secreted protein</fullName>
    </recommendedName>
</protein>
<evidence type="ECO:0008006" key="4">
    <source>
        <dbReference type="Google" id="ProtNLM"/>
    </source>
</evidence>
<dbReference type="AlphaFoldDB" id="A0A8T0WTZ0"/>
<evidence type="ECO:0000313" key="3">
    <source>
        <dbReference type="Proteomes" id="UP000823388"/>
    </source>
</evidence>
<dbReference type="EMBL" id="CM029038">
    <property type="protein sequence ID" value="KAG2649777.1"/>
    <property type="molecule type" value="Genomic_DNA"/>
</dbReference>